<dbReference type="InterPro" id="IPR040701">
    <property type="entry name" value="Bact_RF_family2"/>
</dbReference>
<proteinExistence type="predicted"/>
<name>A0A073AX68_9PSEU</name>
<comment type="caution">
    <text evidence="1">The sequence shown here is derived from an EMBL/GenBank/DDBJ whole genome shotgun (WGS) entry which is preliminary data.</text>
</comment>
<dbReference type="InterPro" id="IPR029064">
    <property type="entry name" value="Ribosomal_eL30-like_sf"/>
</dbReference>
<evidence type="ECO:0000313" key="1">
    <source>
        <dbReference type="EMBL" id="KEI43936.1"/>
    </source>
</evidence>
<sequence>MELSLLRHVYDQEGPFATVYLEGRSPSEDAGTQTRLRWQALREQLLSDGAPEDIVQAIENELGQATAGEEQGNGRVLVANSSGVLLNEPFDAAQGAGDSVHYTALPELGPHARERAREIRELVVVASQEGATVRQEIVLQQHEPRKVAAGDVHGSAVEGVHKPRGQALSHKQIQRRADEAVLRNAKDVVQHVSEAVDRFHPDVIVLAGEVQARSAVRGQLPLELADITVETERGGRDSNASDDSLTEQLLQIAEEKSAARAEQAVDKFKSGLAHGLAVTGSQSVRHAAERGAVETLLLEEDAPASTESQLLKACADTDAEVTLVPSGTELTDGVGALLRFPIT</sequence>
<dbReference type="OrthoDB" id="5179393at2"/>
<accession>A0A073AX68</accession>
<reference evidence="1 2" key="1">
    <citation type="submission" date="2014-06" db="EMBL/GenBank/DDBJ databases">
        <title>Saccharopolyspora rectivirgula DSM-43113 Genome sequencing.</title>
        <authorList>
            <person name="Barrera C."/>
            <person name="Millon L."/>
            <person name="Rognon B."/>
            <person name="Zaugg C."/>
            <person name="Monod M."/>
        </authorList>
    </citation>
    <scope>NUCLEOTIDE SEQUENCE [LARGE SCALE GENOMIC DNA]</scope>
    <source>
        <strain evidence="1 2">DSM 43113</strain>
    </source>
</reference>
<organism evidence="1 2">
    <name type="scientific">Saccharopolyspora rectivirgula</name>
    <dbReference type="NCBI Taxonomy" id="28042"/>
    <lineage>
        <taxon>Bacteria</taxon>
        <taxon>Bacillati</taxon>
        <taxon>Actinomycetota</taxon>
        <taxon>Actinomycetes</taxon>
        <taxon>Pseudonocardiales</taxon>
        <taxon>Pseudonocardiaceae</taxon>
        <taxon>Saccharopolyspora</taxon>
    </lineage>
</organism>
<evidence type="ECO:0000313" key="2">
    <source>
        <dbReference type="Proteomes" id="UP000031419"/>
    </source>
</evidence>
<dbReference type="Pfam" id="PF18844">
    <property type="entry name" value="baeRF_family2"/>
    <property type="match status" value="1"/>
</dbReference>
<dbReference type="RefSeq" id="WP_029720222.1">
    <property type="nucleotide sequence ID" value="NZ_JAJUIW010000034.1"/>
</dbReference>
<evidence type="ECO:0008006" key="3">
    <source>
        <dbReference type="Google" id="ProtNLM"/>
    </source>
</evidence>
<dbReference type="eggNOG" id="COG1503">
    <property type="taxonomic scope" value="Bacteria"/>
</dbReference>
<protein>
    <recommendedName>
        <fullName evidence="3">Peptide chain release factor 1</fullName>
    </recommendedName>
</protein>
<keyword evidence="2" id="KW-1185">Reference proteome</keyword>
<dbReference type="Gene3D" id="3.30.420.60">
    <property type="entry name" value="eRF1 domain 2"/>
    <property type="match status" value="1"/>
</dbReference>
<dbReference type="Proteomes" id="UP000031419">
    <property type="component" value="Unassembled WGS sequence"/>
</dbReference>
<dbReference type="Gene3D" id="3.30.1330.30">
    <property type="match status" value="1"/>
</dbReference>
<gene>
    <name evidence="1" type="ORF">GU90_13285</name>
</gene>
<dbReference type="STRING" id="28042.GU90_13285"/>
<dbReference type="InterPro" id="IPR042226">
    <property type="entry name" value="eFR1_2_sf"/>
</dbReference>
<dbReference type="AlphaFoldDB" id="A0A073AX68"/>
<dbReference type="SUPFAM" id="SSF55315">
    <property type="entry name" value="L30e-like"/>
    <property type="match status" value="1"/>
</dbReference>
<dbReference type="EMBL" id="JNVU01000031">
    <property type="protein sequence ID" value="KEI43936.1"/>
    <property type="molecule type" value="Genomic_DNA"/>
</dbReference>